<evidence type="ECO:0000313" key="2">
    <source>
        <dbReference type="Proteomes" id="UP001196413"/>
    </source>
</evidence>
<dbReference type="AlphaFoldDB" id="A0AAD5MVG2"/>
<keyword evidence="2" id="KW-1185">Reference proteome</keyword>
<dbReference type="EMBL" id="JAHQIW010005224">
    <property type="protein sequence ID" value="KAJ1365282.1"/>
    <property type="molecule type" value="Genomic_DNA"/>
</dbReference>
<evidence type="ECO:0000313" key="1">
    <source>
        <dbReference type="EMBL" id="KAJ1365282.1"/>
    </source>
</evidence>
<protein>
    <submittedName>
        <fullName evidence="1">Uncharacterized protein</fullName>
    </submittedName>
</protein>
<accession>A0AAD5MVG2</accession>
<proteinExistence type="predicted"/>
<dbReference type="Proteomes" id="UP001196413">
    <property type="component" value="Unassembled WGS sequence"/>
</dbReference>
<gene>
    <name evidence="1" type="ORF">KIN20_025537</name>
</gene>
<reference evidence="1" key="1">
    <citation type="submission" date="2021-06" db="EMBL/GenBank/DDBJ databases">
        <title>Parelaphostrongylus tenuis whole genome reference sequence.</title>
        <authorList>
            <person name="Garwood T.J."/>
            <person name="Larsen P.A."/>
            <person name="Fountain-Jones N.M."/>
            <person name="Garbe J.R."/>
            <person name="Macchietto M.G."/>
            <person name="Kania S.A."/>
            <person name="Gerhold R.W."/>
            <person name="Richards J.E."/>
            <person name="Wolf T.M."/>
        </authorList>
    </citation>
    <scope>NUCLEOTIDE SEQUENCE</scope>
    <source>
        <strain evidence="1">MNPRO001-30</strain>
        <tissue evidence="1">Meninges</tissue>
    </source>
</reference>
<sequence>MKLFTEEFCMPTSWISTLLRLIDKSKGLEFYAAEPLCCQIDPLYTNRLDATATTINEEQLLRTLLSNHGDCV</sequence>
<comment type="caution">
    <text evidence="1">The sequence shown here is derived from an EMBL/GenBank/DDBJ whole genome shotgun (WGS) entry which is preliminary data.</text>
</comment>
<name>A0AAD5MVG2_PARTN</name>
<organism evidence="1 2">
    <name type="scientific">Parelaphostrongylus tenuis</name>
    <name type="common">Meningeal worm</name>
    <dbReference type="NCBI Taxonomy" id="148309"/>
    <lineage>
        <taxon>Eukaryota</taxon>
        <taxon>Metazoa</taxon>
        <taxon>Ecdysozoa</taxon>
        <taxon>Nematoda</taxon>
        <taxon>Chromadorea</taxon>
        <taxon>Rhabditida</taxon>
        <taxon>Rhabditina</taxon>
        <taxon>Rhabditomorpha</taxon>
        <taxon>Strongyloidea</taxon>
        <taxon>Metastrongylidae</taxon>
        <taxon>Parelaphostrongylus</taxon>
    </lineage>
</organism>